<evidence type="ECO:0000256" key="12">
    <source>
        <dbReference type="RuleBase" id="RU003355"/>
    </source>
</evidence>
<dbReference type="GO" id="GO:0005886">
    <property type="term" value="C:plasma membrane"/>
    <property type="evidence" value="ECO:0007669"/>
    <property type="project" value="UniProtKB-SubCell"/>
</dbReference>
<dbReference type="PANTHER" id="PTHR43806:SF11">
    <property type="entry name" value="CEREVISIN-RELATED"/>
    <property type="match status" value="1"/>
</dbReference>
<dbReference type="NCBIfam" id="TIGR03921">
    <property type="entry name" value="T7SS_mycosin"/>
    <property type="match status" value="1"/>
</dbReference>
<keyword evidence="15" id="KW-0732">Signal</keyword>
<feature type="active site" description="Charge relay system" evidence="10 11">
    <location>
        <position position="115"/>
    </location>
</feature>
<dbReference type="RefSeq" id="WP_091504999.1">
    <property type="nucleotide sequence ID" value="NZ_FORP01000003.1"/>
</dbReference>
<keyword evidence="8 14" id="KW-1133">Transmembrane helix</keyword>
<evidence type="ECO:0000256" key="4">
    <source>
        <dbReference type="ARBA" id="ARBA00022670"/>
    </source>
</evidence>
<feature type="domain" description="Peptidase S8/S53" evidence="16">
    <location>
        <begin position="106"/>
        <end position="412"/>
    </location>
</feature>
<comment type="similarity">
    <text evidence="2 11 12">Belongs to the peptidase S8 family.</text>
</comment>
<feature type="region of interest" description="Disordered" evidence="13">
    <location>
        <begin position="180"/>
        <end position="212"/>
    </location>
</feature>
<protein>
    <submittedName>
        <fullName evidence="17">Membrane-anchored mycosin MYCP</fullName>
    </submittedName>
</protein>
<dbReference type="OrthoDB" id="9798386at2"/>
<feature type="signal peptide" evidence="15">
    <location>
        <begin position="1"/>
        <end position="29"/>
    </location>
</feature>
<dbReference type="AlphaFoldDB" id="A0A1I3NUQ2"/>
<sequence length="484" mass="49675">MRTLGVPGRSAVVLLAGALGVFGPLSASAQETPATAGQPWAPPPVSVSPPGDGNGQQSDIPYQKSKECVTRDLDNNIVLREKPWGQQYLQIEQAQKLAVSARGSAGGGMKVAVIDTGVTEHPYFRFPVQGGGDYVNAANQGLEDCDGHGTEVAGIIAANTPADTGFKGVAPDAQIVSIRQSSQNYSQPSQPSGSGGGGQTGGGSREQGQGAGNTHTLAQAVVRAANLGVDVINMSVDNCRPADGTINSGERELQAAIHYAVTVKDVVVVAAAGNTSESCKQNNQPDPNRPQSIVSPPWFADDVLSVAAIDETGGVASFSMNGPWVSVAAPGTKITSLDPSKGTSALANQVVEDGKLQDIQGTSFAAPYVAGVAALVRAQYPNLNARQVMHRIEATAQHPGAPGGRDNYIGFGVVNPVAALTAIVPSEEGITPARAEQLPSGLPPAAHRNWTPAAVALAGTGGGILVLLITLFVVHTIRRNRPAQ</sequence>
<evidence type="ECO:0000256" key="3">
    <source>
        <dbReference type="ARBA" id="ARBA00022475"/>
    </source>
</evidence>
<evidence type="ECO:0000256" key="6">
    <source>
        <dbReference type="ARBA" id="ARBA00022801"/>
    </source>
</evidence>
<dbReference type="SUPFAM" id="SSF52743">
    <property type="entry name" value="Subtilisin-like"/>
    <property type="match status" value="1"/>
</dbReference>
<evidence type="ECO:0000313" key="18">
    <source>
        <dbReference type="Proteomes" id="UP000199025"/>
    </source>
</evidence>
<keyword evidence="9 14" id="KW-0472">Membrane</keyword>
<feature type="region of interest" description="Disordered" evidence="13">
    <location>
        <begin position="30"/>
        <end position="62"/>
    </location>
</feature>
<feature type="compositionally biased region" description="Gly residues" evidence="13">
    <location>
        <begin position="193"/>
        <end position="211"/>
    </location>
</feature>
<dbReference type="PROSITE" id="PS00137">
    <property type="entry name" value="SUBTILASE_HIS"/>
    <property type="match status" value="1"/>
</dbReference>
<dbReference type="InterPro" id="IPR023834">
    <property type="entry name" value="T7SS_pept_S8A_mycosin"/>
</dbReference>
<dbReference type="PRINTS" id="PR00723">
    <property type="entry name" value="SUBTILISIN"/>
</dbReference>
<evidence type="ECO:0000313" key="17">
    <source>
        <dbReference type="EMBL" id="SFJ12971.1"/>
    </source>
</evidence>
<dbReference type="PANTHER" id="PTHR43806">
    <property type="entry name" value="PEPTIDASE S8"/>
    <property type="match status" value="1"/>
</dbReference>
<dbReference type="STRING" id="115433.SAMN05421835_103167"/>
<dbReference type="EMBL" id="FORP01000003">
    <property type="protein sequence ID" value="SFJ12971.1"/>
    <property type="molecule type" value="Genomic_DNA"/>
</dbReference>
<evidence type="ECO:0000259" key="16">
    <source>
        <dbReference type="Pfam" id="PF00082"/>
    </source>
</evidence>
<dbReference type="InterPro" id="IPR036852">
    <property type="entry name" value="Peptidase_S8/S53_dom_sf"/>
</dbReference>
<evidence type="ECO:0000256" key="8">
    <source>
        <dbReference type="ARBA" id="ARBA00022989"/>
    </source>
</evidence>
<evidence type="ECO:0000256" key="11">
    <source>
        <dbReference type="PROSITE-ProRule" id="PRU01240"/>
    </source>
</evidence>
<dbReference type="Pfam" id="PF00082">
    <property type="entry name" value="Peptidase_S8"/>
    <property type="match status" value="1"/>
</dbReference>
<dbReference type="InterPro" id="IPR023828">
    <property type="entry name" value="Peptidase_S8_Ser-AS"/>
</dbReference>
<dbReference type="GO" id="GO:0004252">
    <property type="term" value="F:serine-type endopeptidase activity"/>
    <property type="evidence" value="ECO:0007669"/>
    <property type="project" value="UniProtKB-UniRule"/>
</dbReference>
<evidence type="ECO:0000256" key="7">
    <source>
        <dbReference type="ARBA" id="ARBA00022825"/>
    </source>
</evidence>
<dbReference type="InterPro" id="IPR050131">
    <property type="entry name" value="Peptidase_S8_subtilisin-like"/>
</dbReference>
<feature type="compositionally biased region" description="Low complexity" evidence="13">
    <location>
        <begin position="180"/>
        <end position="192"/>
    </location>
</feature>
<feature type="active site" description="Charge relay system" evidence="10 11">
    <location>
        <position position="148"/>
    </location>
</feature>
<dbReference type="Proteomes" id="UP000199025">
    <property type="component" value="Unassembled WGS sequence"/>
</dbReference>
<keyword evidence="6 11" id="KW-0378">Hydrolase</keyword>
<keyword evidence="5 14" id="KW-0812">Transmembrane</keyword>
<proteinExistence type="inferred from homology"/>
<comment type="subcellular location">
    <subcellularLocation>
        <location evidence="1">Cell membrane</location>
        <topology evidence="1">Single-pass membrane protein</topology>
    </subcellularLocation>
</comment>
<keyword evidence="7 11" id="KW-0720">Serine protease</keyword>
<evidence type="ECO:0000256" key="1">
    <source>
        <dbReference type="ARBA" id="ARBA00004162"/>
    </source>
</evidence>
<dbReference type="PROSITE" id="PS51892">
    <property type="entry name" value="SUBTILASE"/>
    <property type="match status" value="1"/>
</dbReference>
<dbReference type="GO" id="GO:0006508">
    <property type="term" value="P:proteolysis"/>
    <property type="evidence" value="ECO:0007669"/>
    <property type="project" value="UniProtKB-KW"/>
</dbReference>
<keyword evidence="18" id="KW-1185">Reference proteome</keyword>
<dbReference type="InterPro" id="IPR000209">
    <property type="entry name" value="Peptidase_S8/S53_dom"/>
</dbReference>
<evidence type="ECO:0000256" key="5">
    <source>
        <dbReference type="ARBA" id="ARBA00022692"/>
    </source>
</evidence>
<dbReference type="InterPro" id="IPR023827">
    <property type="entry name" value="Peptidase_S8_Asp-AS"/>
</dbReference>
<evidence type="ECO:0000256" key="10">
    <source>
        <dbReference type="PIRSR" id="PIRSR615500-1"/>
    </source>
</evidence>
<dbReference type="InterPro" id="IPR022398">
    <property type="entry name" value="Peptidase_S8_His-AS"/>
</dbReference>
<evidence type="ECO:0000256" key="13">
    <source>
        <dbReference type="SAM" id="MobiDB-lite"/>
    </source>
</evidence>
<reference evidence="17 18" key="1">
    <citation type="submission" date="2016-10" db="EMBL/GenBank/DDBJ databases">
        <authorList>
            <person name="de Groot N.N."/>
        </authorList>
    </citation>
    <scope>NUCLEOTIDE SEQUENCE [LARGE SCALE GENOMIC DNA]</scope>
    <source>
        <strain evidence="17 18">DSM 44468</strain>
    </source>
</reference>
<evidence type="ECO:0000256" key="14">
    <source>
        <dbReference type="SAM" id="Phobius"/>
    </source>
</evidence>
<feature type="chain" id="PRO_5011647265" evidence="15">
    <location>
        <begin position="30"/>
        <end position="484"/>
    </location>
</feature>
<dbReference type="InterPro" id="IPR015500">
    <property type="entry name" value="Peptidase_S8_subtilisin-rel"/>
</dbReference>
<evidence type="ECO:0000256" key="2">
    <source>
        <dbReference type="ARBA" id="ARBA00011073"/>
    </source>
</evidence>
<accession>A0A1I3NUQ2</accession>
<evidence type="ECO:0000256" key="15">
    <source>
        <dbReference type="SAM" id="SignalP"/>
    </source>
</evidence>
<evidence type="ECO:0000256" key="9">
    <source>
        <dbReference type="ARBA" id="ARBA00023136"/>
    </source>
</evidence>
<name>A0A1I3NUQ2_9PSEU</name>
<dbReference type="Gene3D" id="3.40.50.200">
    <property type="entry name" value="Peptidase S8/S53 domain"/>
    <property type="match status" value="1"/>
</dbReference>
<feature type="transmembrane region" description="Helical" evidence="14">
    <location>
        <begin position="450"/>
        <end position="474"/>
    </location>
</feature>
<keyword evidence="3" id="KW-1003">Cell membrane</keyword>
<dbReference type="PROSITE" id="PS00136">
    <property type="entry name" value="SUBTILASE_ASP"/>
    <property type="match status" value="1"/>
</dbReference>
<gene>
    <name evidence="17" type="ORF">SAMN05421835_103167</name>
</gene>
<keyword evidence="4 11" id="KW-0645">Protease</keyword>
<feature type="active site" description="Charge relay system" evidence="10 11">
    <location>
        <position position="363"/>
    </location>
</feature>
<organism evidence="17 18">
    <name type="scientific">Amycolatopsis sacchari</name>
    <dbReference type="NCBI Taxonomy" id="115433"/>
    <lineage>
        <taxon>Bacteria</taxon>
        <taxon>Bacillati</taxon>
        <taxon>Actinomycetota</taxon>
        <taxon>Actinomycetes</taxon>
        <taxon>Pseudonocardiales</taxon>
        <taxon>Pseudonocardiaceae</taxon>
        <taxon>Amycolatopsis</taxon>
    </lineage>
</organism>
<dbReference type="PROSITE" id="PS00138">
    <property type="entry name" value="SUBTILASE_SER"/>
    <property type="match status" value="1"/>
</dbReference>